<proteinExistence type="predicted"/>
<sequence>MLPKEPWKCLLANTPLQHDYNATSTVESCNNRQSAKKNARSHRRTNKAIAGYSLNLSEEEKSENTTSANLRSFEGSIPEKDDFVAVEYDGDYWSGQVISGIGKLPSEIRKDVEKPYMNSYRKMHSKIRSFYSCASKKEIRGDESDVDDSDADPDFINKHPASYKSSTKTYIILMNEEQTEKAKKKTKMWYLAY</sequence>
<accession>A0A9P0LVC4</accession>
<gene>
    <name evidence="1" type="ORF">ACAOBT_LOCUS27671</name>
</gene>
<comment type="caution">
    <text evidence="1">The sequence shown here is derived from an EMBL/GenBank/DDBJ whole genome shotgun (WGS) entry which is preliminary data.</text>
</comment>
<dbReference type="Proteomes" id="UP001152888">
    <property type="component" value="Unassembled WGS sequence"/>
</dbReference>
<evidence type="ECO:0000313" key="1">
    <source>
        <dbReference type="EMBL" id="CAH2003857.1"/>
    </source>
</evidence>
<reference evidence="1" key="1">
    <citation type="submission" date="2022-03" db="EMBL/GenBank/DDBJ databases">
        <authorList>
            <person name="Sayadi A."/>
        </authorList>
    </citation>
    <scope>NUCLEOTIDE SEQUENCE</scope>
</reference>
<name>A0A9P0LVC4_ACAOB</name>
<dbReference type="EMBL" id="CAKOFQ010007561">
    <property type="protein sequence ID" value="CAH2003857.1"/>
    <property type="molecule type" value="Genomic_DNA"/>
</dbReference>
<keyword evidence="2" id="KW-1185">Reference proteome</keyword>
<protein>
    <submittedName>
        <fullName evidence="1">Uncharacterized protein</fullName>
    </submittedName>
</protein>
<evidence type="ECO:0000313" key="2">
    <source>
        <dbReference type="Proteomes" id="UP001152888"/>
    </source>
</evidence>
<organism evidence="1 2">
    <name type="scientific">Acanthoscelides obtectus</name>
    <name type="common">Bean weevil</name>
    <name type="synonym">Bruchus obtectus</name>
    <dbReference type="NCBI Taxonomy" id="200917"/>
    <lineage>
        <taxon>Eukaryota</taxon>
        <taxon>Metazoa</taxon>
        <taxon>Ecdysozoa</taxon>
        <taxon>Arthropoda</taxon>
        <taxon>Hexapoda</taxon>
        <taxon>Insecta</taxon>
        <taxon>Pterygota</taxon>
        <taxon>Neoptera</taxon>
        <taxon>Endopterygota</taxon>
        <taxon>Coleoptera</taxon>
        <taxon>Polyphaga</taxon>
        <taxon>Cucujiformia</taxon>
        <taxon>Chrysomeloidea</taxon>
        <taxon>Chrysomelidae</taxon>
        <taxon>Bruchinae</taxon>
        <taxon>Bruchini</taxon>
        <taxon>Acanthoscelides</taxon>
    </lineage>
</organism>
<dbReference type="AlphaFoldDB" id="A0A9P0LVC4"/>